<reference evidence="4" key="1">
    <citation type="submission" date="2020-07" db="EMBL/GenBank/DDBJ databases">
        <authorList>
            <person name="Lin J."/>
        </authorList>
    </citation>
    <scope>NUCLEOTIDE SEQUENCE</scope>
</reference>
<protein>
    <recommendedName>
        <fullName evidence="3">Remorin C-terminal domain-containing protein</fullName>
    </recommendedName>
</protein>
<dbReference type="Pfam" id="PF03763">
    <property type="entry name" value="Remorin_C"/>
    <property type="match status" value="1"/>
</dbReference>
<dbReference type="PANTHER" id="PTHR31471">
    <property type="entry name" value="OS02G0116800 PROTEIN"/>
    <property type="match status" value="1"/>
</dbReference>
<proteinExistence type="inferred from homology"/>
<dbReference type="EMBL" id="LR862135">
    <property type="protein sequence ID" value="CAD1840517.1"/>
    <property type="molecule type" value="Genomic_DNA"/>
</dbReference>
<feature type="domain" description="Remorin C-terminal" evidence="3">
    <location>
        <begin position="59"/>
        <end position="131"/>
    </location>
</feature>
<evidence type="ECO:0000256" key="2">
    <source>
        <dbReference type="SAM" id="MobiDB-lite"/>
    </source>
</evidence>
<evidence type="ECO:0000313" key="4">
    <source>
        <dbReference type="EMBL" id="CAD1840517.1"/>
    </source>
</evidence>
<name>A0A6V7QCA5_ANACO</name>
<evidence type="ECO:0000259" key="3">
    <source>
        <dbReference type="Pfam" id="PF03763"/>
    </source>
</evidence>
<feature type="compositionally biased region" description="Basic residues" evidence="2">
    <location>
        <begin position="126"/>
        <end position="139"/>
    </location>
</feature>
<accession>A0A6V7QCA5</accession>
<dbReference type="PANTHER" id="PTHR31471:SF87">
    <property type="entry name" value="REMORIN 4.2"/>
    <property type="match status" value="1"/>
</dbReference>
<sequence length="170" mass="19199">MSREFSAMVVAGSAMQLGDAASSNVDNETALARIGEEDRLEETNPLAIEVSVLQVKKDEVESKISAWQTAEVAKLNNRFKREEVEINGWESDQVEKATAWLKKIERKLEEQRARAIEKAQNDVVRARRKPKRRGRRRRRRGDEGGEGSGAGQFHEGRWQSAIKALLLLSN</sequence>
<dbReference type="AlphaFoldDB" id="A0A6V7QCA5"/>
<gene>
    <name evidence="4" type="ORF">CB5_LOCUS23728</name>
</gene>
<organism evidence="4">
    <name type="scientific">Ananas comosus var. bracteatus</name>
    <name type="common">red pineapple</name>
    <dbReference type="NCBI Taxonomy" id="296719"/>
    <lineage>
        <taxon>Eukaryota</taxon>
        <taxon>Viridiplantae</taxon>
        <taxon>Streptophyta</taxon>
        <taxon>Embryophyta</taxon>
        <taxon>Tracheophyta</taxon>
        <taxon>Spermatophyta</taxon>
        <taxon>Magnoliopsida</taxon>
        <taxon>Liliopsida</taxon>
        <taxon>Poales</taxon>
        <taxon>Bromeliaceae</taxon>
        <taxon>Bromelioideae</taxon>
        <taxon>Ananas</taxon>
    </lineage>
</organism>
<comment type="similarity">
    <text evidence="1">Belongs to the remorin family.</text>
</comment>
<evidence type="ECO:0000256" key="1">
    <source>
        <dbReference type="ARBA" id="ARBA00005711"/>
    </source>
</evidence>
<dbReference type="InterPro" id="IPR005516">
    <property type="entry name" value="Remorin_C"/>
</dbReference>
<feature type="region of interest" description="Disordered" evidence="2">
    <location>
        <begin position="117"/>
        <end position="155"/>
    </location>
</feature>